<keyword evidence="1" id="KW-0175">Coiled coil</keyword>
<sequence length="567" mass="63593">MSNLQGSPRQERRVEQLDFIHYSSLQTHTTTTLAALSSSLETFHSVKDIFIDLGARDAPHFNIPKIHSMIHYVDLIRRFGSADGFNTETPEWLHINYAKDAYRASNCKDYIVQMTRWQGRQEAVDNFTAVLEWQRNPDAYLPVPVILNTDQNILELSGSSPSTVRLPISAMKRAAIFSNLQPPPSNPHYHIASIHKSSHKNIKICTIAADLHASRFLNAIQSYLASKNCSLIPSSRDLFDLFKQITFTLPKTAFCSPPRSPNTIHVSLSSPAAGRKPAEPSRSGFALIKTDKPNPHTTNTPLEGTYRSCKAPYRHVRVLFSLPERYGVPISTPLAYVEWLTPFRRPDPQSGIYKVSHSTQMGALHAEIIPIERLRGPLSDVKNTPPKKLLHWSLRQKPLPKTTGWISTGPRKTAQAVAHTFSKYYEDGGSLNSQTDSQSFVDKLYAEAGEEMVRRDKTAIPELAAPKLEDGDENGPLWLATSSGWKIKEDQTSPAHHKRRNLKLQTKLSNAKQEIESLKTQLQSLHKKLHQMDNEVVAAERAKDSAEADAWIATSLHKLATSEAQKQ</sequence>
<reference evidence="3 4" key="1">
    <citation type="submission" date="2024-05" db="EMBL/GenBank/DDBJ databases">
        <title>A draft genome resource for the thread blight pathogen Marasmius tenuissimus strain MS-2.</title>
        <authorList>
            <person name="Yulfo-Soto G.E."/>
            <person name="Baruah I.K."/>
            <person name="Amoako-Attah I."/>
            <person name="Bukari Y."/>
            <person name="Meinhardt L.W."/>
            <person name="Bailey B.A."/>
            <person name="Cohen S.P."/>
        </authorList>
    </citation>
    <scope>NUCLEOTIDE SEQUENCE [LARGE SCALE GENOMIC DNA]</scope>
    <source>
        <strain evidence="3 4">MS-2</strain>
    </source>
</reference>
<keyword evidence="4" id="KW-1185">Reference proteome</keyword>
<evidence type="ECO:0000256" key="1">
    <source>
        <dbReference type="SAM" id="Coils"/>
    </source>
</evidence>
<gene>
    <name evidence="3" type="ORF">AAF712_015870</name>
</gene>
<organism evidence="3 4">
    <name type="scientific">Marasmius tenuissimus</name>
    <dbReference type="NCBI Taxonomy" id="585030"/>
    <lineage>
        <taxon>Eukaryota</taxon>
        <taxon>Fungi</taxon>
        <taxon>Dikarya</taxon>
        <taxon>Basidiomycota</taxon>
        <taxon>Agaricomycotina</taxon>
        <taxon>Agaricomycetes</taxon>
        <taxon>Agaricomycetidae</taxon>
        <taxon>Agaricales</taxon>
        <taxon>Marasmiineae</taxon>
        <taxon>Marasmiaceae</taxon>
        <taxon>Marasmius</taxon>
    </lineage>
</organism>
<dbReference type="EMBL" id="JBBXMP010000517">
    <property type="protein sequence ID" value="KAL0057486.1"/>
    <property type="molecule type" value="Genomic_DNA"/>
</dbReference>
<protein>
    <submittedName>
        <fullName evidence="3">Uncharacterized protein</fullName>
    </submittedName>
</protein>
<feature type="coiled-coil region" evidence="1">
    <location>
        <begin position="501"/>
        <end position="549"/>
    </location>
</feature>
<accession>A0ABR2Z742</accession>
<comment type="caution">
    <text evidence="3">The sequence shown here is derived from an EMBL/GenBank/DDBJ whole genome shotgun (WGS) entry which is preliminary data.</text>
</comment>
<evidence type="ECO:0000313" key="4">
    <source>
        <dbReference type="Proteomes" id="UP001437256"/>
    </source>
</evidence>
<proteinExistence type="predicted"/>
<dbReference type="Proteomes" id="UP001437256">
    <property type="component" value="Unassembled WGS sequence"/>
</dbReference>
<name>A0ABR2Z742_9AGAR</name>
<evidence type="ECO:0000313" key="3">
    <source>
        <dbReference type="EMBL" id="KAL0057486.1"/>
    </source>
</evidence>
<evidence type="ECO:0000256" key="2">
    <source>
        <dbReference type="SAM" id="MobiDB-lite"/>
    </source>
</evidence>
<feature type="region of interest" description="Disordered" evidence="2">
    <location>
        <begin position="268"/>
        <end position="303"/>
    </location>
</feature>